<feature type="compositionally biased region" description="Basic and acidic residues" evidence="1">
    <location>
        <begin position="283"/>
        <end position="296"/>
    </location>
</feature>
<comment type="caution">
    <text evidence="2">The sequence shown here is derived from an EMBL/GenBank/DDBJ whole genome shotgun (WGS) entry which is preliminary data.</text>
</comment>
<protein>
    <recommendedName>
        <fullName evidence="4">DUF4283 domain-containing protein</fullName>
    </recommendedName>
</protein>
<dbReference type="InterPro" id="IPR040256">
    <property type="entry name" value="At4g02000-like"/>
</dbReference>
<dbReference type="PANTHER" id="PTHR31286:SF162">
    <property type="entry name" value="DUF4283 DOMAIN-CONTAINING PROTEIN-RELATED"/>
    <property type="match status" value="1"/>
</dbReference>
<feature type="region of interest" description="Disordered" evidence="1">
    <location>
        <begin position="434"/>
        <end position="455"/>
    </location>
</feature>
<accession>A0ABQ8AGX0</accession>
<name>A0ABQ8AGX0_BRANA</name>
<keyword evidence="3" id="KW-1185">Reference proteome</keyword>
<feature type="non-terminal residue" evidence="2">
    <location>
        <position position="1"/>
    </location>
</feature>
<organism evidence="2 3">
    <name type="scientific">Brassica napus</name>
    <name type="common">Rape</name>
    <dbReference type="NCBI Taxonomy" id="3708"/>
    <lineage>
        <taxon>Eukaryota</taxon>
        <taxon>Viridiplantae</taxon>
        <taxon>Streptophyta</taxon>
        <taxon>Embryophyta</taxon>
        <taxon>Tracheophyta</taxon>
        <taxon>Spermatophyta</taxon>
        <taxon>Magnoliopsida</taxon>
        <taxon>eudicotyledons</taxon>
        <taxon>Gunneridae</taxon>
        <taxon>Pentapetalae</taxon>
        <taxon>rosids</taxon>
        <taxon>malvids</taxon>
        <taxon>Brassicales</taxon>
        <taxon>Brassicaceae</taxon>
        <taxon>Brassiceae</taxon>
        <taxon>Brassica</taxon>
    </lineage>
</organism>
<gene>
    <name evidence="2" type="ORF">HID58_054206</name>
</gene>
<evidence type="ECO:0000313" key="3">
    <source>
        <dbReference type="Proteomes" id="UP000824890"/>
    </source>
</evidence>
<dbReference type="PANTHER" id="PTHR31286">
    <property type="entry name" value="GLYCINE-RICH CELL WALL STRUCTURAL PROTEIN 1.8-LIKE"/>
    <property type="match status" value="1"/>
</dbReference>
<feature type="region of interest" description="Disordered" evidence="1">
    <location>
        <begin position="281"/>
        <end position="302"/>
    </location>
</feature>
<dbReference type="EMBL" id="JAGKQM010000013">
    <property type="protein sequence ID" value="KAH0891777.1"/>
    <property type="molecule type" value="Genomic_DNA"/>
</dbReference>
<reference evidence="2 3" key="1">
    <citation type="submission" date="2021-05" db="EMBL/GenBank/DDBJ databases">
        <title>Genome Assembly of Synthetic Allotetraploid Brassica napus Reveals Homoeologous Exchanges between Subgenomes.</title>
        <authorList>
            <person name="Davis J.T."/>
        </authorList>
    </citation>
    <scope>NUCLEOTIDE SEQUENCE [LARGE SCALE GENOMIC DNA]</scope>
    <source>
        <strain evidence="3">cv. Da-Ae</strain>
        <tissue evidence="2">Seedling</tissue>
    </source>
</reference>
<evidence type="ECO:0000256" key="1">
    <source>
        <dbReference type="SAM" id="MobiDB-lite"/>
    </source>
</evidence>
<sequence>AVEIRVYCLLCLCFRNDQSQQRSESVVFCIGRLHSVRLDSKSQTGSPVPSRPSYLRMGSFHRNKSNHWMDIKGKGFLYEDDDEPIKLTDQDTSQNITEFQLSLIGKILNPKKKMLRSFFRKCHHNGAWRTALPLTTWAMEIFFYDLNSVLLHGPFHFKFCMFVLVRWEPIVHDDYPWIIPFWTRLIGVPLHLWTGNNLKGIGSRLGHDTSAGEPPWRLYTGSVITSLGTSMIRDMAIVKGGMIRSLLPHVTKAEVMLIGSFDVGVISLGAADMVPSAPISNDSRIHERKSSERKSTWEAQGTRRLASTIVTPSRIDHDMDENVTKRSKGSHRYLTFSTLSAKELMPVDGDDLIIDALNDMDIAEQQDGGMMDCEVQNDDLMGLELAEMEDKAVQDVTHKSQKPAVKASKGSKYGSKPSAPLGIQNKKIEILLRGSPHKRSSSSHETRTAGILVDT</sequence>
<dbReference type="Proteomes" id="UP000824890">
    <property type="component" value="Unassembled WGS sequence"/>
</dbReference>
<proteinExistence type="predicted"/>
<evidence type="ECO:0008006" key="4">
    <source>
        <dbReference type="Google" id="ProtNLM"/>
    </source>
</evidence>
<evidence type="ECO:0000313" key="2">
    <source>
        <dbReference type="EMBL" id="KAH0891777.1"/>
    </source>
</evidence>
<feature type="region of interest" description="Disordered" evidence="1">
    <location>
        <begin position="398"/>
        <end position="421"/>
    </location>
</feature>